<accession>A0A8S9GXI3</accession>
<feature type="compositionally biased region" description="Basic residues" evidence="1">
    <location>
        <begin position="8"/>
        <end position="19"/>
    </location>
</feature>
<dbReference type="EMBL" id="QGKY02001925">
    <property type="protein sequence ID" value="KAF2549444.1"/>
    <property type="molecule type" value="Genomic_DNA"/>
</dbReference>
<feature type="compositionally biased region" description="Low complexity" evidence="1">
    <location>
        <begin position="70"/>
        <end position="88"/>
    </location>
</feature>
<feature type="region of interest" description="Disordered" evidence="1">
    <location>
        <begin position="1"/>
        <end position="100"/>
    </location>
</feature>
<feature type="compositionally biased region" description="Polar residues" evidence="1">
    <location>
        <begin position="116"/>
        <end position="125"/>
    </location>
</feature>
<protein>
    <submittedName>
        <fullName evidence="2">Uncharacterized protein</fullName>
    </submittedName>
</protein>
<comment type="caution">
    <text evidence="2">The sequence shown here is derived from an EMBL/GenBank/DDBJ whole genome shotgun (WGS) entry which is preliminary data.</text>
</comment>
<feature type="compositionally biased region" description="Low complexity" evidence="1">
    <location>
        <begin position="267"/>
        <end position="288"/>
    </location>
</feature>
<feature type="compositionally biased region" description="Polar residues" evidence="1">
    <location>
        <begin position="289"/>
        <end position="300"/>
    </location>
</feature>
<proteinExistence type="predicted"/>
<feature type="compositionally biased region" description="Basic residues" evidence="1">
    <location>
        <begin position="176"/>
        <end position="186"/>
    </location>
</feature>
<feature type="region of interest" description="Disordered" evidence="1">
    <location>
        <begin position="114"/>
        <end position="301"/>
    </location>
</feature>
<organism evidence="2">
    <name type="scientific">Brassica cretica</name>
    <name type="common">Mustard</name>
    <dbReference type="NCBI Taxonomy" id="69181"/>
    <lineage>
        <taxon>Eukaryota</taxon>
        <taxon>Viridiplantae</taxon>
        <taxon>Streptophyta</taxon>
        <taxon>Embryophyta</taxon>
        <taxon>Tracheophyta</taxon>
        <taxon>Spermatophyta</taxon>
        <taxon>Magnoliopsida</taxon>
        <taxon>eudicotyledons</taxon>
        <taxon>Gunneridae</taxon>
        <taxon>Pentapetalae</taxon>
        <taxon>rosids</taxon>
        <taxon>malvids</taxon>
        <taxon>Brassicales</taxon>
        <taxon>Brassicaceae</taxon>
        <taxon>Brassiceae</taxon>
        <taxon>Brassica</taxon>
    </lineage>
</organism>
<feature type="compositionally biased region" description="Basic and acidic residues" evidence="1">
    <location>
        <begin position="162"/>
        <end position="173"/>
    </location>
</feature>
<feature type="compositionally biased region" description="Basic residues" evidence="1">
    <location>
        <begin position="199"/>
        <end position="216"/>
    </location>
</feature>
<gene>
    <name evidence="2" type="ORF">F2Q70_00022904</name>
</gene>
<name>A0A8S9GXI3_BRACR</name>
<evidence type="ECO:0000256" key="1">
    <source>
        <dbReference type="SAM" id="MobiDB-lite"/>
    </source>
</evidence>
<reference evidence="2" key="1">
    <citation type="submission" date="2019-12" db="EMBL/GenBank/DDBJ databases">
        <title>Genome sequencing and annotation of Brassica cretica.</title>
        <authorList>
            <person name="Studholme D.J."/>
            <person name="Sarris P.F."/>
        </authorList>
    </citation>
    <scope>NUCLEOTIDE SEQUENCE</scope>
    <source>
        <strain evidence="2">PFS-102/07</strain>
        <tissue evidence="2">Leaf</tissue>
    </source>
</reference>
<evidence type="ECO:0000313" key="2">
    <source>
        <dbReference type="EMBL" id="KAF2549444.1"/>
    </source>
</evidence>
<dbReference type="AlphaFoldDB" id="A0A8S9GXI3"/>
<sequence>MGKEKNPKKSPVKKKKKKLCSPASSIAIKAADPVSPSNVSPQIIVDVDTSLDSATRVSPVDGSASPEDGSASPSSPISESKSSVSVKVMEPTVPDTSSPKNLATVKVALPAVPEPTINNAETESPIQAHPVRQESMPKSGSVVTRPPSKEMLIGDSSGLTPAEKRLNENEDIKLIVLRRHSRRRPPPKPSQPGPPLLMGKKKNPKKSPTKKKKKKLCSPASSKAMKAADPAFPSNVSPQIIVDDDTSLDSATRASPVDGSASPEDGSASPASPISESKSSASVKVVNSTVPEPNKSTNAVSVKVMEPTVPDMSSPTNVATVKVALPAVPEPTINNAETESPIQAHPV</sequence>